<comment type="subunit">
    <text evidence="6">Homodimer.</text>
</comment>
<comment type="catalytic activity">
    <reaction evidence="6">
        <text>5-carboxymethylaminomethyluridine(34) in tRNA(Leu) + S-adenosyl-L-methionine = 5-carboxymethylaminomethyl-2'-O-methyluridine(34) in tRNA(Leu) + S-adenosyl-L-homocysteine + H(+)</text>
        <dbReference type="Rhea" id="RHEA:43088"/>
        <dbReference type="Rhea" id="RHEA-COMP:10333"/>
        <dbReference type="Rhea" id="RHEA-COMP:10334"/>
        <dbReference type="ChEBI" id="CHEBI:15378"/>
        <dbReference type="ChEBI" id="CHEBI:57856"/>
        <dbReference type="ChEBI" id="CHEBI:59789"/>
        <dbReference type="ChEBI" id="CHEBI:74508"/>
        <dbReference type="ChEBI" id="CHEBI:74511"/>
        <dbReference type="EC" id="2.1.1.207"/>
    </reaction>
</comment>
<accession>A0A2W5NVL4</accession>
<proteinExistence type="inferred from homology"/>
<keyword evidence="2 6" id="KW-0489">Methyltransferase</keyword>
<evidence type="ECO:0000256" key="5">
    <source>
        <dbReference type="ARBA" id="ARBA00022694"/>
    </source>
</evidence>
<feature type="binding site" evidence="6 7">
    <location>
        <position position="119"/>
    </location>
    <ligand>
        <name>S-adenosyl-L-methionine</name>
        <dbReference type="ChEBI" id="CHEBI:59789"/>
    </ligand>
</feature>
<dbReference type="Gene3D" id="3.40.1280.10">
    <property type="match status" value="1"/>
</dbReference>
<comment type="function">
    <text evidence="6">Methylates the ribose at the nucleotide 34 wobble position in the two leucyl isoacceptors tRNA(Leu)(CmAA) and tRNA(Leu)(cmnm5UmAA). Catalyzes the methyl transfer from S-adenosyl-L-methionine to the 2'-OH of the wobble nucleotide.</text>
</comment>
<protein>
    <recommendedName>
        <fullName evidence="6">tRNA (cytidine(34)-2'-O)-methyltransferase</fullName>
        <ecNumber evidence="6">2.1.1.207</ecNumber>
    </recommendedName>
    <alternativeName>
        <fullName evidence="6">tRNA (cytidine/uridine-2'-O-)-methyltransferase TrmL</fullName>
    </alternativeName>
</protein>
<dbReference type="GO" id="GO:0141098">
    <property type="term" value="F:tRNA (cytidine(34)-2'-O)-methyltransferase activity"/>
    <property type="evidence" value="ECO:0007669"/>
    <property type="project" value="RHEA"/>
</dbReference>
<dbReference type="PANTHER" id="PTHR42971">
    <property type="entry name" value="TRNA (CYTIDINE(34)-2'-O)-METHYLTRANSFERASE"/>
    <property type="match status" value="1"/>
</dbReference>
<comment type="subcellular location">
    <subcellularLocation>
        <location evidence="6">Cytoplasm</location>
    </subcellularLocation>
</comment>
<gene>
    <name evidence="6" type="primary">trmL</name>
    <name evidence="9" type="ORF">DI555_00875</name>
</gene>
<dbReference type="SUPFAM" id="SSF75217">
    <property type="entry name" value="alpha/beta knot"/>
    <property type="match status" value="1"/>
</dbReference>
<feature type="domain" description="tRNA/rRNA methyltransferase SpoU type" evidence="8">
    <location>
        <begin position="2"/>
        <end position="138"/>
    </location>
</feature>
<dbReference type="InterPro" id="IPR001537">
    <property type="entry name" value="SpoU_MeTrfase"/>
</dbReference>
<evidence type="ECO:0000256" key="7">
    <source>
        <dbReference type="PIRSR" id="PIRSR029256-1"/>
    </source>
</evidence>
<comment type="catalytic activity">
    <reaction evidence="6">
        <text>cytidine(34) in tRNA + S-adenosyl-L-methionine = 2'-O-methylcytidine(34) in tRNA + S-adenosyl-L-homocysteine + H(+)</text>
        <dbReference type="Rhea" id="RHEA:43084"/>
        <dbReference type="Rhea" id="RHEA-COMP:10331"/>
        <dbReference type="Rhea" id="RHEA-COMP:10332"/>
        <dbReference type="ChEBI" id="CHEBI:15378"/>
        <dbReference type="ChEBI" id="CHEBI:57856"/>
        <dbReference type="ChEBI" id="CHEBI:59789"/>
        <dbReference type="ChEBI" id="CHEBI:74495"/>
        <dbReference type="ChEBI" id="CHEBI:82748"/>
        <dbReference type="EC" id="2.1.1.207"/>
    </reaction>
</comment>
<evidence type="ECO:0000256" key="4">
    <source>
        <dbReference type="ARBA" id="ARBA00022691"/>
    </source>
</evidence>
<comment type="caution">
    <text evidence="6">Lacks conserved residue(s) required for the propagation of feature annotation.</text>
</comment>
<reference evidence="9 10" key="1">
    <citation type="submission" date="2017-08" db="EMBL/GenBank/DDBJ databases">
        <title>Infants hospitalized years apart are colonized by the same room-sourced microbial strains.</title>
        <authorList>
            <person name="Brooks B."/>
            <person name="Olm M.R."/>
            <person name="Firek B.A."/>
            <person name="Baker R."/>
            <person name="Thomas B.C."/>
            <person name="Morowitz M.J."/>
            <person name="Banfield J.F."/>
        </authorList>
    </citation>
    <scope>NUCLEOTIDE SEQUENCE [LARGE SCALE GENOMIC DNA]</scope>
    <source>
        <strain evidence="9">S2_005_002_R2_33</strain>
    </source>
</reference>
<dbReference type="PIRSF" id="PIRSF029256">
    <property type="entry name" value="SpoU_TrmH_prd"/>
    <property type="match status" value="1"/>
</dbReference>
<dbReference type="EMBL" id="QFPX01000001">
    <property type="protein sequence ID" value="PZQ57516.1"/>
    <property type="molecule type" value="Genomic_DNA"/>
</dbReference>
<dbReference type="GO" id="GO:0141102">
    <property type="term" value="F:tRNA (5-carboxymethylaminomethyluridine(34)-2'-O)-methyltransferase activity"/>
    <property type="evidence" value="ECO:0007669"/>
    <property type="project" value="RHEA"/>
</dbReference>
<dbReference type="InterPro" id="IPR016914">
    <property type="entry name" value="TrmL"/>
</dbReference>
<feature type="binding site" evidence="6 7">
    <location>
        <position position="127"/>
    </location>
    <ligand>
        <name>S-adenosyl-L-methionine</name>
        <dbReference type="ChEBI" id="CHEBI:59789"/>
    </ligand>
</feature>
<dbReference type="GO" id="GO:0003723">
    <property type="term" value="F:RNA binding"/>
    <property type="evidence" value="ECO:0007669"/>
    <property type="project" value="InterPro"/>
</dbReference>
<keyword evidence="3 6" id="KW-0808">Transferase</keyword>
<dbReference type="GO" id="GO:0005737">
    <property type="term" value="C:cytoplasm"/>
    <property type="evidence" value="ECO:0007669"/>
    <property type="project" value="UniProtKB-SubCell"/>
</dbReference>
<dbReference type="InterPro" id="IPR029026">
    <property type="entry name" value="tRNA_m1G_MTases_N"/>
</dbReference>
<evidence type="ECO:0000256" key="1">
    <source>
        <dbReference type="ARBA" id="ARBA00022490"/>
    </source>
</evidence>
<evidence type="ECO:0000256" key="6">
    <source>
        <dbReference type="HAMAP-Rule" id="MF_01885"/>
    </source>
</evidence>
<dbReference type="EC" id="2.1.1.207" evidence="6"/>
<feature type="binding site" evidence="6 7">
    <location>
        <position position="99"/>
    </location>
    <ligand>
        <name>S-adenosyl-L-methionine</name>
        <dbReference type="ChEBI" id="CHEBI:59789"/>
    </ligand>
</feature>
<organism evidence="9 10">
    <name type="scientific">Novosphingobium pentaromativorans</name>
    <dbReference type="NCBI Taxonomy" id="205844"/>
    <lineage>
        <taxon>Bacteria</taxon>
        <taxon>Pseudomonadati</taxon>
        <taxon>Pseudomonadota</taxon>
        <taxon>Alphaproteobacteria</taxon>
        <taxon>Sphingomonadales</taxon>
        <taxon>Sphingomonadaceae</taxon>
        <taxon>Novosphingobium</taxon>
    </lineage>
</organism>
<keyword evidence="5 6" id="KW-0819">tRNA processing</keyword>
<dbReference type="InterPro" id="IPR029028">
    <property type="entry name" value="Alpha/beta_knot_MTases"/>
</dbReference>
<evidence type="ECO:0000259" key="8">
    <source>
        <dbReference type="Pfam" id="PF00588"/>
    </source>
</evidence>
<comment type="similarity">
    <text evidence="6">Belongs to the class IV-like SAM-binding methyltransferase superfamily. RNA methyltransferase TrmH family. TrmL subfamily.</text>
</comment>
<dbReference type="AlphaFoldDB" id="A0A2W5NVL4"/>
<keyword evidence="4 6" id="KW-0949">S-adenosyl-L-methionine</keyword>
<dbReference type="CDD" id="cd18094">
    <property type="entry name" value="SpoU-like_TrmL"/>
    <property type="match status" value="1"/>
</dbReference>
<evidence type="ECO:0000313" key="9">
    <source>
        <dbReference type="EMBL" id="PZQ57516.1"/>
    </source>
</evidence>
<dbReference type="PANTHER" id="PTHR42971:SF1">
    <property type="entry name" value="TRNA (CYTIDINE(34)-2'-O)-METHYLTRANSFERASE"/>
    <property type="match status" value="1"/>
</dbReference>
<evidence type="ECO:0000256" key="2">
    <source>
        <dbReference type="ARBA" id="ARBA00022603"/>
    </source>
</evidence>
<dbReference type="HAMAP" id="MF_01885">
    <property type="entry name" value="tRNA_methyltr_TrmL"/>
    <property type="match status" value="1"/>
</dbReference>
<name>A0A2W5NVL4_9SPHN</name>
<evidence type="ECO:0000313" key="10">
    <source>
        <dbReference type="Proteomes" id="UP000249082"/>
    </source>
</evidence>
<dbReference type="GO" id="GO:0002130">
    <property type="term" value="P:wobble position ribose methylation"/>
    <property type="evidence" value="ECO:0007669"/>
    <property type="project" value="TreeGrafter"/>
</dbReference>
<sequence length="150" mass="16400">MRIALFEPEIAGNVGAVLRLGACFGATVDLIEPMGFEWDDRRVRRTAMDYIDHVTVERHADFGAFRAAIGSRRLILFTTKSSGSAYDFQYRADDVLLFGKESAGVPAEVAEICDARVRIPMRPHVRSMNLATSAALALGEALRQTGTLPG</sequence>
<dbReference type="Pfam" id="PF00588">
    <property type="entry name" value="SpoU_methylase"/>
    <property type="match status" value="1"/>
</dbReference>
<comment type="caution">
    <text evidence="9">The sequence shown here is derived from an EMBL/GenBank/DDBJ whole genome shotgun (WGS) entry which is preliminary data.</text>
</comment>
<keyword evidence="1 6" id="KW-0963">Cytoplasm</keyword>
<evidence type="ECO:0000256" key="3">
    <source>
        <dbReference type="ARBA" id="ARBA00022679"/>
    </source>
</evidence>
<dbReference type="Proteomes" id="UP000249082">
    <property type="component" value="Unassembled WGS sequence"/>
</dbReference>